<dbReference type="AlphaFoldDB" id="A0A7X0XC81"/>
<comment type="caution">
    <text evidence="1">The sequence shown here is derived from an EMBL/GenBank/DDBJ whole genome shotgun (WGS) entry which is preliminary data.</text>
</comment>
<organism evidence="1 2">
    <name type="scientific">Listeria booriae</name>
    <dbReference type="NCBI Taxonomy" id="1552123"/>
    <lineage>
        <taxon>Bacteria</taxon>
        <taxon>Bacillati</taxon>
        <taxon>Bacillota</taxon>
        <taxon>Bacilli</taxon>
        <taxon>Bacillales</taxon>
        <taxon>Listeriaceae</taxon>
        <taxon>Listeria</taxon>
    </lineage>
</organism>
<proteinExistence type="predicted"/>
<name>A0A7X0XC81_9LIST</name>
<evidence type="ECO:0000313" key="2">
    <source>
        <dbReference type="Proteomes" id="UP000533953"/>
    </source>
</evidence>
<dbReference type="RefSeq" id="WP_185417192.1">
    <property type="nucleotide sequence ID" value="NZ_JAASTX010000006.1"/>
</dbReference>
<dbReference type="EMBL" id="JAASTX010000006">
    <property type="protein sequence ID" value="MBC1491427.1"/>
    <property type="molecule type" value="Genomic_DNA"/>
</dbReference>
<accession>A0A7X0XC81</accession>
<protein>
    <submittedName>
        <fullName evidence="1">Uncharacterized protein</fullName>
    </submittedName>
</protein>
<dbReference type="Proteomes" id="UP000533953">
    <property type="component" value="Unassembled WGS sequence"/>
</dbReference>
<sequence>MNTSEFKAILDEMDLAVYESESAFIITEDELNWDIANVSKDYERIMSIEENTYEAIGSEQTCELFELLTAYASTPLSEREEPKKWYLRDPVISDTGCNYLNINYLLVKRDFMGRLEGGGWQTKFTRAEIDAFEFEHAHLIEEEVTE</sequence>
<gene>
    <name evidence="1" type="ORF">HCI99_06270</name>
</gene>
<reference evidence="1 2" key="1">
    <citation type="submission" date="2020-03" db="EMBL/GenBank/DDBJ databases">
        <title>Soil Listeria distribution.</title>
        <authorList>
            <person name="Liao J."/>
            <person name="Wiedmann M."/>
        </authorList>
    </citation>
    <scope>NUCLEOTIDE SEQUENCE [LARGE SCALE GENOMIC DNA]</scope>
    <source>
        <strain evidence="1 2">FSL L7-1547</strain>
    </source>
</reference>
<evidence type="ECO:0000313" key="1">
    <source>
        <dbReference type="EMBL" id="MBC1491427.1"/>
    </source>
</evidence>